<evidence type="ECO:0000256" key="1">
    <source>
        <dbReference type="SAM" id="MobiDB-lite"/>
    </source>
</evidence>
<dbReference type="EMBL" id="FTPD01000017">
    <property type="protein sequence ID" value="SIT56057.1"/>
    <property type="molecule type" value="Genomic_DNA"/>
</dbReference>
<evidence type="ECO:0000313" key="3">
    <source>
        <dbReference type="Proteomes" id="UP000188388"/>
    </source>
</evidence>
<gene>
    <name evidence="2" type="ORF">BQ8794_240264</name>
</gene>
<proteinExistence type="predicted"/>
<accession>A0A1R3V827</accession>
<protein>
    <submittedName>
        <fullName evidence="2">Uncharacterized protein</fullName>
    </submittedName>
</protein>
<reference evidence="3" key="1">
    <citation type="submission" date="2017-01" db="EMBL/GenBank/DDBJ databases">
        <authorList>
            <person name="Brunel B."/>
        </authorList>
    </citation>
    <scope>NUCLEOTIDE SEQUENCE [LARGE SCALE GENOMIC DNA]</scope>
</reference>
<evidence type="ECO:0000313" key="2">
    <source>
        <dbReference type="EMBL" id="SIT56057.1"/>
    </source>
</evidence>
<name>A0A1R3V827_9HYPH</name>
<sequence>MKIGGHAVAMGLDVDLHAGLVGEPTPSFEQRHALLYTAQTDVRLKIDVMDPKLYGVLQNRLEIINRLREALAFSLHPPGTPPTWRSPAHPPVRAGPHHPSSIRALSDHRRRGTAGLASSRAGIASMTANVPCLDLDADESSRVLRLTGSRNNGIRLALTTIPP</sequence>
<feature type="region of interest" description="Disordered" evidence="1">
    <location>
        <begin position="78"/>
        <end position="108"/>
    </location>
</feature>
<organism evidence="2 3">
    <name type="scientific">Mesorhizobium prunaredense</name>
    <dbReference type="NCBI Taxonomy" id="1631249"/>
    <lineage>
        <taxon>Bacteria</taxon>
        <taxon>Pseudomonadati</taxon>
        <taxon>Pseudomonadota</taxon>
        <taxon>Alphaproteobacteria</taxon>
        <taxon>Hyphomicrobiales</taxon>
        <taxon>Phyllobacteriaceae</taxon>
        <taxon>Mesorhizobium</taxon>
    </lineage>
</organism>
<dbReference type="Proteomes" id="UP000188388">
    <property type="component" value="Unassembled WGS sequence"/>
</dbReference>
<dbReference type="AlphaFoldDB" id="A0A1R3V827"/>
<keyword evidence="3" id="KW-1185">Reference proteome</keyword>